<sequence>MRILIFIVILLAALVGLLNPKPPPALFPHIGFVLHCIGFATLSLATRIAFRHCPAQWLWTILLCCAPLAEFLQLLQPLRSFSRTDIYANLLGVALAALLWFVYTYLKRRWQPNTMYTNH</sequence>
<gene>
    <name evidence="2" type="ORF">TOI97_08155</name>
</gene>
<feature type="transmembrane region" description="Helical" evidence="1">
    <location>
        <begin position="86"/>
        <end position="106"/>
    </location>
</feature>
<accession>A0ABU5GRC0</accession>
<reference evidence="2 3" key="1">
    <citation type="submission" date="2023-12" db="EMBL/GenBank/DDBJ databases">
        <title>Denitrificimonas halotolerans sp. nov.,a novel species isolated from landfill leachate.</title>
        <authorList>
            <person name="Wang S."/>
        </authorList>
    </citation>
    <scope>NUCLEOTIDE SEQUENCE [LARGE SCALE GENOMIC DNA]</scope>
    <source>
        <strain evidence="2 3">JX-1</strain>
    </source>
</reference>
<keyword evidence="1" id="KW-1133">Transmembrane helix</keyword>
<protein>
    <submittedName>
        <fullName evidence="2">VanZ family protein</fullName>
    </submittedName>
</protein>
<dbReference type="PANTHER" id="PTHR28008">
    <property type="entry name" value="DOMAIN PROTEIN, PUTATIVE (AFU_ORTHOLOGUE AFUA_3G10980)-RELATED"/>
    <property type="match status" value="1"/>
</dbReference>
<organism evidence="2 3">
    <name type="scientific">Denitrificimonas halotolerans</name>
    <dbReference type="NCBI Taxonomy" id="3098930"/>
    <lineage>
        <taxon>Bacteria</taxon>
        <taxon>Pseudomonadati</taxon>
        <taxon>Pseudomonadota</taxon>
        <taxon>Gammaproteobacteria</taxon>
        <taxon>Pseudomonadales</taxon>
        <taxon>Pseudomonadaceae</taxon>
        <taxon>Denitrificimonas</taxon>
    </lineage>
</organism>
<keyword evidence="3" id="KW-1185">Reference proteome</keyword>
<evidence type="ECO:0000313" key="2">
    <source>
        <dbReference type="EMBL" id="MDY7219536.1"/>
    </source>
</evidence>
<evidence type="ECO:0000313" key="3">
    <source>
        <dbReference type="Proteomes" id="UP001294570"/>
    </source>
</evidence>
<dbReference type="PANTHER" id="PTHR28008:SF1">
    <property type="entry name" value="DOMAIN PROTEIN, PUTATIVE (AFU_ORTHOLOGUE AFUA_3G10980)-RELATED"/>
    <property type="match status" value="1"/>
</dbReference>
<evidence type="ECO:0000256" key="1">
    <source>
        <dbReference type="SAM" id="Phobius"/>
    </source>
</evidence>
<name>A0ABU5GRC0_9GAMM</name>
<dbReference type="EMBL" id="JAXIVU010000009">
    <property type="protein sequence ID" value="MDY7219536.1"/>
    <property type="molecule type" value="Genomic_DNA"/>
</dbReference>
<proteinExistence type="predicted"/>
<comment type="caution">
    <text evidence="2">The sequence shown here is derived from an EMBL/GenBank/DDBJ whole genome shotgun (WGS) entry which is preliminary data.</text>
</comment>
<feature type="transmembrane region" description="Helical" evidence="1">
    <location>
        <begin position="30"/>
        <end position="50"/>
    </location>
</feature>
<keyword evidence="1" id="KW-0812">Transmembrane</keyword>
<dbReference type="Proteomes" id="UP001294570">
    <property type="component" value="Unassembled WGS sequence"/>
</dbReference>
<dbReference type="RefSeq" id="WP_321553625.1">
    <property type="nucleotide sequence ID" value="NZ_JAXIVU010000009.1"/>
</dbReference>
<feature type="transmembrane region" description="Helical" evidence="1">
    <location>
        <begin position="57"/>
        <end position="74"/>
    </location>
</feature>
<keyword evidence="1" id="KW-0472">Membrane</keyword>